<proteinExistence type="inferred from homology"/>
<evidence type="ECO:0000259" key="5">
    <source>
        <dbReference type="Pfam" id="PF03968"/>
    </source>
</evidence>
<dbReference type="InterPro" id="IPR052037">
    <property type="entry name" value="LPS_export_LptA"/>
</dbReference>
<sequence length="189" mass="21025">MPHRIAERGVGWPLLITAMIALLALLAPCSSSTARDSDRDQPIKLSANQAEIDNVKGVSVYRGDVVLTQGTLRITGEIMHIYYAPDSRALDHIIVEGDPASYRELPEGESEYVHAKAPRMEYYETGPRRIRLLQGATLWQGSNTFRGNQVVYDIEADQVEAHSGKDKTKRIHITIYPNRPGAKQADEGQ</sequence>
<dbReference type="InterPro" id="IPR014340">
    <property type="entry name" value="LptA"/>
</dbReference>
<dbReference type="Gene3D" id="2.60.450.10">
    <property type="entry name" value="Lipopolysaccharide (LPS) transport protein A like domain"/>
    <property type="match status" value="1"/>
</dbReference>
<dbReference type="RefSeq" id="WP_005000467.1">
    <property type="nucleotide sequence ID" value="NZ_CH672427.1"/>
</dbReference>
<evidence type="ECO:0000313" key="6">
    <source>
        <dbReference type="EMBL" id="EAR21869.1"/>
    </source>
</evidence>
<dbReference type="GO" id="GO:0001530">
    <property type="term" value="F:lipopolysaccharide binding"/>
    <property type="evidence" value="ECO:0007669"/>
    <property type="project" value="InterPro"/>
</dbReference>
<organism evidence="6 7">
    <name type="scientific">Nitrococcus mobilis Nb-231</name>
    <dbReference type="NCBI Taxonomy" id="314278"/>
    <lineage>
        <taxon>Bacteria</taxon>
        <taxon>Pseudomonadati</taxon>
        <taxon>Pseudomonadota</taxon>
        <taxon>Gammaproteobacteria</taxon>
        <taxon>Chromatiales</taxon>
        <taxon>Ectothiorhodospiraceae</taxon>
        <taxon>Nitrococcus</taxon>
    </lineage>
</organism>
<dbReference type="PANTHER" id="PTHR36504">
    <property type="entry name" value="LIPOPOLYSACCHARIDE EXPORT SYSTEM PROTEIN LPTA"/>
    <property type="match status" value="1"/>
</dbReference>
<keyword evidence="2" id="KW-0732">Signal</keyword>
<evidence type="ECO:0000256" key="2">
    <source>
        <dbReference type="ARBA" id="ARBA00022729"/>
    </source>
</evidence>
<dbReference type="eggNOG" id="COG1934">
    <property type="taxonomic scope" value="Bacteria"/>
</dbReference>
<keyword evidence="3 4" id="KW-0574">Periplasm</keyword>
<dbReference type="GO" id="GO:0017089">
    <property type="term" value="F:glycolipid transfer activity"/>
    <property type="evidence" value="ECO:0007669"/>
    <property type="project" value="TreeGrafter"/>
</dbReference>
<comment type="function">
    <text evidence="4">Involved in the assembly of lipopolysaccharide (LPS). Required for the translocation of LPS from the inner membrane to the outer membrane. May form a bridge between the inner membrane and the outer membrane, via interactions with LptC and LptD, thereby facilitating LPS transfer across the periplasm.</text>
</comment>
<keyword evidence="7" id="KW-1185">Reference proteome</keyword>
<keyword evidence="1 4" id="KW-0813">Transport</keyword>
<dbReference type="HOGENOM" id="CLU_095993_4_1_6"/>
<dbReference type="GO" id="GO:0043165">
    <property type="term" value="P:Gram-negative-bacterium-type cell outer membrane assembly"/>
    <property type="evidence" value="ECO:0007669"/>
    <property type="project" value="UniProtKB-UniRule"/>
</dbReference>
<name>A4BQL9_9GAMM</name>
<comment type="subunit">
    <text evidence="4">Component of the lipopolysaccharide transport and assembly complex.</text>
</comment>
<dbReference type="GO" id="GO:0009279">
    <property type="term" value="C:cell outer membrane"/>
    <property type="evidence" value="ECO:0007669"/>
    <property type="project" value="TreeGrafter"/>
</dbReference>
<dbReference type="EMBL" id="AAOF01000005">
    <property type="protein sequence ID" value="EAR21869.1"/>
    <property type="molecule type" value="Genomic_DNA"/>
</dbReference>
<comment type="caution">
    <text evidence="6">The sequence shown here is derived from an EMBL/GenBank/DDBJ whole genome shotgun (WGS) entry which is preliminary data.</text>
</comment>
<evidence type="ECO:0000313" key="7">
    <source>
        <dbReference type="Proteomes" id="UP000003374"/>
    </source>
</evidence>
<dbReference type="AlphaFoldDB" id="A4BQL9"/>
<protein>
    <recommendedName>
        <fullName evidence="4">Lipopolysaccharide export system protein LptA</fullName>
    </recommendedName>
</protein>
<gene>
    <name evidence="4" type="primary">lptA</name>
    <name evidence="6" type="ORF">NB231_05761</name>
</gene>
<accession>A4BQL9</accession>
<dbReference type="InterPro" id="IPR005653">
    <property type="entry name" value="OstA-like_N"/>
</dbReference>
<feature type="domain" description="Organic solvent tolerance-like N-terminal" evidence="5">
    <location>
        <begin position="46"/>
        <end position="156"/>
    </location>
</feature>
<dbReference type="GO" id="GO:0030288">
    <property type="term" value="C:outer membrane-bounded periplasmic space"/>
    <property type="evidence" value="ECO:0007669"/>
    <property type="project" value="TreeGrafter"/>
</dbReference>
<evidence type="ECO:0000256" key="4">
    <source>
        <dbReference type="HAMAP-Rule" id="MF_01914"/>
    </source>
</evidence>
<comment type="subcellular location">
    <subcellularLocation>
        <location evidence="4">Periplasm</location>
    </subcellularLocation>
</comment>
<dbReference type="GO" id="GO:0015920">
    <property type="term" value="P:lipopolysaccharide transport"/>
    <property type="evidence" value="ECO:0007669"/>
    <property type="project" value="UniProtKB-UniRule"/>
</dbReference>
<evidence type="ECO:0000256" key="3">
    <source>
        <dbReference type="ARBA" id="ARBA00022764"/>
    </source>
</evidence>
<reference evidence="6 7" key="1">
    <citation type="submission" date="2006-02" db="EMBL/GenBank/DDBJ databases">
        <authorList>
            <person name="Waterbury J."/>
            <person name="Ferriera S."/>
            <person name="Johnson J."/>
            <person name="Kravitz S."/>
            <person name="Halpern A."/>
            <person name="Remington K."/>
            <person name="Beeson K."/>
            <person name="Tran B."/>
            <person name="Rogers Y.-H."/>
            <person name="Friedman R."/>
            <person name="Venter J.C."/>
        </authorList>
    </citation>
    <scope>NUCLEOTIDE SEQUENCE [LARGE SCALE GENOMIC DNA]</scope>
    <source>
        <strain evidence="6 7">Nb-231</strain>
    </source>
</reference>
<dbReference type="HAMAP" id="MF_01914">
    <property type="entry name" value="LPS_assembly_LptA"/>
    <property type="match status" value="1"/>
</dbReference>
<dbReference type="Proteomes" id="UP000003374">
    <property type="component" value="Unassembled WGS sequence"/>
</dbReference>
<dbReference type="STRING" id="314278.NB231_05761"/>
<dbReference type="NCBIfam" id="TIGR03002">
    <property type="entry name" value="outer_YhbN_LptA"/>
    <property type="match status" value="1"/>
</dbReference>
<comment type="similarity">
    <text evidence="4">Belongs to the LptA family.</text>
</comment>
<dbReference type="PANTHER" id="PTHR36504:SF1">
    <property type="entry name" value="LIPOPOLYSACCHARIDE EXPORT SYSTEM PROTEIN LPTA"/>
    <property type="match status" value="1"/>
</dbReference>
<dbReference type="Pfam" id="PF03968">
    <property type="entry name" value="LptD_N"/>
    <property type="match status" value="1"/>
</dbReference>
<evidence type="ECO:0000256" key="1">
    <source>
        <dbReference type="ARBA" id="ARBA00022448"/>
    </source>
</evidence>